<accession>A0A4R3JIS3</accession>
<dbReference type="Gene3D" id="3.20.20.210">
    <property type="match status" value="1"/>
</dbReference>
<dbReference type="EMBL" id="SLZV01000024">
    <property type="protein sequence ID" value="TCS65186.1"/>
    <property type="molecule type" value="Genomic_DNA"/>
</dbReference>
<dbReference type="GO" id="GO:0008168">
    <property type="term" value="F:methyltransferase activity"/>
    <property type="evidence" value="ECO:0007669"/>
    <property type="project" value="UniProtKB-KW"/>
</dbReference>
<dbReference type="Proteomes" id="UP000702954">
    <property type="component" value="Unassembled WGS sequence"/>
</dbReference>
<evidence type="ECO:0000313" key="8">
    <source>
        <dbReference type="EMBL" id="GBU03748.1"/>
    </source>
</evidence>
<evidence type="ECO:0000256" key="5">
    <source>
        <dbReference type="ARBA" id="ARBA00022833"/>
    </source>
</evidence>
<dbReference type="InterPro" id="IPR000257">
    <property type="entry name" value="Uroporphyrinogen_deCOase"/>
</dbReference>
<keyword evidence="5" id="KW-0862">Zinc</keyword>
<name>A0A4R3JIS3_9FIRM</name>
<keyword evidence="6" id="KW-0484">Methanogenesis</keyword>
<dbReference type="GO" id="GO:0046872">
    <property type="term" value="F:metal ion binding"/>
    <property type="evidence" value="ECO:0007669"/>
    <property type="project" value="UniProtKB-KW"/>
</dbReference>
<keyword evidence="11" id="KW-1185">Reference proteome</keyword>
<evidence type="ECO:0000256" key="4">
    <source>
        <dbReference type="ARBA" id="ARBA00022723"/>
    </source>
</evidence>
<evidence type="ECO:0000313" key="9">
    <source>
        <dbReference type="EMBL" id="TCS65186.1"/>
    </source>
</evidence>
<evidence type="ECO:0000256" key="6">
    <source>
        <dbReference type="ARBA" id="ARBA00022994"/>
    </source>
</evidence>
<dbReference type="NCBIfam" id="TIGR01463">
    <property type="entry name" value="mtaA_cmuA"/>
    <property type="match status" value="1"/>
</dbReference>
<dbReference type="GO" id="GO:0015948">
    <property type="term" value="P:methanogenesis"/>
    <property type="evidence" value="ECO:0007669"/>
    <property type="project" value="UniProtKB-KW"/>
</dbReference>
<feature type="domain" description="Uroporphyrinogen decarboxylase (URO-D)" evidence="7">
    <location>
        <begin position="3"/>
        <end position="335"/>
    </location>
</feature>
<dbReference type="Pfam" id="PF01208">
    <property type="entry name" value="URO-D"/>
    <property type="match status" value="1"/>
</dbReference>
<dbReference type="InterPro" id="IPR006360">
    <property type="entry name" value="Mtase_MtaA_CmuA"/>
</dbReference>
<evidence type="ECO:0000313" key="10">
    <source>
        <dbReference type="Proteomes" id="UP000294613"/>
    </source>
</evidence>
<reference evidence="8 11" key="1">
    <citation type="journal article" date="2018" name="Int. J. Syst. Evol. Microbiol.">
        <title>Draft Genome Sequence of Faecalimonas umbilicata JCM 30896T, an Acetate-Producing Bacterium Isolated from Human Feces.</title>
        <authorList>
            <person name="Sakamoto M."/>
            <person name="Ikeyama N."/>
            <person name="Yuki M."/>
            <person name="Ohkuma M."/>
        </authorList>
    </citation>
    <scope>NUCLEOTIDE SEQUENCE [LARGE SCALE GENOMIC DNA]</scope>
    <source>
        <strain evidence="8 11">EGH7</strain>
    </source>
</reference>
<evidence type="ECO:0000256" key="2">
    <source>
        <dbReference type="ARBA" id="ARBA00022603"/>
    </source>
</evidence>
<gene>
    <name evidence="8" type="primary">mtbA</name>
    <name evidence="9" type="ORF">EDD74_1248</name>
    <name evidence="8" type="ORF">FAEUMB_02890</name>
</gene>
<dbReference type="NCBIfam" id="NF004889">
    <property type="entry name" value="PRK06252.1"/>
    <property type="match status" value="1"/>
</dbReference>
<keyword evidence="2 9" id="KW-0489">Methyltransferase</keyword>
<dbReference type="RefSeq" id="WP_016441259.1">
    <property type="nucleotide sequence ID" value="NZ_BHEO01000002.1"/>
</dbReference>
<evidence type="ECO:0000259" key="7">
    <source>
        <dbReference type="Pfam" id="PF01208"/>
    </source>
</evidence>
<dbReference type="GO" id="GO:0006779">
    <property type="term" value="P:porphyrin-containing compound biosynthetic process"/>
    <property type="evidence" value="ECO:0007669"/>
    <property type="project" value="InterPro"/>
</dbReference>
<dbReference type="SUPFAM" id="SSF51726">
    <property type="entry name" value="UROD/MetE-like"/>
    <property type="match status" value="1"/>
</dbReference>
<dbReference type="GO" id="GO:0006730">
    <property type="term" value="P:one-carbon metabolic process"/>
    <property type="evidence" value="ECO:0007669"/>
    <property type="project" value="InterPro"/>
</dbReference>
<keyword evidence="4" id="KW-0479">Metal-binding</keyword>
<evidence type="ECO:0000313" key="11">
    <source>
        <dbReference type="Proteomes" id="UP000702954"/>
    </source>
</evidence>
<proteinExistence type="predicted"/>
<dbReference type="GO" id="GO:0032259">
    <property type="term" value="P:methylation"/>
    <property type="evidence" value="ECO:0007669"/>
    <property type="project" value="UniProtKB-KW"/>
</dbReference>
<evidence type="ECO:0000256" key="3">
    <source>
        <dbReference type="ARBA" id="ARBA00022679"/>
    </source>
</evidence>
<comment type="caution">
    <text evidence="9">The sequence shown here is derived from an EMBL/GenBank/DDBJ whole genome shotgun (WGS) entry which is preliminary data.</text>
</comment>
<dbReference type="GO" id="GO:0004853">
    <property type="term" value="F:uroporphyrinogen decarboxylase activity"/>
    <property type="evidence" value="ECO:0007669"/>
    <property type="project" value="InterPro"/>
</dbReference>
<sequence>MFTEKERLERALRQEEVDRPPCICPGGMMNMITTDLMDACGVTWPEAHTDAQMMADLALASYQHGCFENVGVPFCMTIEAEELGAKVTLGSKIFEPHVTEYAGTSVTEWKKSSPINLECGRAKVVLDAIRILKEKNLDVPIIGNLVGPVSVASSVIDPVGFYKDLRRHKEEAHQFMTFVTEQLIAFANAMIENGADVIAISDPSGTGEILGPKFFEEYAVKYLNMLLDGIKDQEKGTIVHICGQMRSVYEQIDKVHSDALSFDAIVPLKEARKNLQDRVLMGNVSTFALEFGDEERVQKLTKFCVQSGSDIISPACGLGTKSPLANIQAILKTLKMDEEAFEKMETMEEWKEEEMKNA</sequence>
<protein>
    <submittedName>
        <fullName evidence="8">Methylcobamide--CoM methyltransferase</fullName>
    </submittedName>
    <submittedName>
        <fullName evidence="9">[methyl-Co(III) methanol-specific corrinoid protein]:coenzyme M methyltransferase</fullName>
    </submittedName>
</protein>
<comment type="cofactor">
    <cofactor evidence="1">
        <name>Zn(2+)</name>
        <dbReference type="ChEBI" id="CHEBI:29105"/>
    </cofactor>
</comment>
<dbReference type="InterPro" id="IPR052024">
    <property type="entry name" value="Methanogen_methyltrans"/>
</dbReference>
<dbReference type="Proteomes" id="UP000294613">
    <property type="component" value="Unassembled WGS sequence"/>
</dbReference>
<organism evidence="9 10">
    <name type="scientific">Faecalimonas umbilicata</name>
    <dbReference type="NCBI Taxonomy" id="1912855"/>
    <lineage>
        <taxon>Bacteria</taxon>
        <taxon>Bacillati</taxon>
        <taxon>Bacillota</taxon>
        <taxon>Clostridia</taxon>
        <taxon>Lachnospirales</taxon>
        <taxon>Lachnospiraceae</taxon>
        <taxon>Faecalimonas</taxon>
    </lineage>
</organism>
<dbReference type="InterPro" id="IPR038071">
    <property type="entry name" value="UROD/MetE-like_sf"/>
</dbReference>
<keyword evidence="3 9" id="KW-0808">Transferase</keyword>
<reference evidence="9 10" key="2">
    <citation type="submission" date="2019-03" db="EMBL/GenBank/DDBJ databases">
        <title>Genomic Encyclopedia of Type Strains, Phase IV (KMG-IV): sequencing the most valuable type-strain genomes for metagenomic binning, comparative biology and taxonomic classification.</title>
        <authorList>
            <person name="Goeker M."/>
        </authorList>
    </citation>
    <scope>NUCLEOTIDE SEQUENCE [LARGE SCALE GENOMIC DNA]</scope>
    <source>
        <strain evidence="9 10">DSM 103426</strain>
    </source>
</reference>
<dbReference type="EMBL" id="BHEO01000002">
    <property type="protein sequence ID" value="GBU03748.1"/>
    <property type="molecule type" value="Genomic_DNA"/>
</dbReference>
<dbReference type="AlphaFoldDB" id="A0A4R3JIS3"/>
<evidence type="ECO:0000256" key="1">
    <source>
        <dbReference type="ARBA" id="ARBA00001947"/>
    </source>
</evidence>
<dbReference type="PANTHER" id="PTHR47099">
    <property type="entry name" value="METHYLCOBAMIDE:COM METHYLTRANSFERASE MTBA"/>
    <property type="match status" value="1"/>
</dbReference>
<dbReference type="PANTHER" id="PTHR47099:SF1">
    <property type="entry name" value="METHYLCOBAMIDE:COM METHYLTRANSFERASE MTBA"/>
    <property type="match status" value="1"/>
</dbReference>